<keyword evidence="2" id="KW-0732">Signal</keyword>
<feature type="signal peptide" evidence="2">
    <location>
        <begin position="1"/>
        <end position="18"/>
    </location>
</feature>
<evidence type="ECO:0000256" key="2">
    <source>
        <dbReference type="SAM" id="SignalP"/>
    </source>
</evidence>
<dbReference type="EMBL" id="FPBO01000009">
    <property type="protein sequence ID" value="SFU77343.1"/>
    <property type="molecule type" value="Genomic_DNA"/>
</dbReference>
<reference evidence="4" key="1">
    <citation type="submission" date="2016-10" db="EMBL/GenBank/DDBJ databases">
        <authorList>
            <person name="Varghese N."/>
            <person name="Submissions S."/>
        </authorList>
    </citation>
    <scope>NUCLEOTIDE SEQUENCE [LARGE SCALE GENOMIC DNA]</scope>
    <source>
        <strain evidence="4">CGMCC 1.11014</strain>
    </source>
</reference>
<dbReference type="STRING" id="1035707.SAMN05216552_1009106"/>
<dbReference type="AlphaFoldDB" id="A0A1I7IWP1"/>
<protein>
    <recommendedName>
        <fullName evidence="5">Permease</fullName>
    </recommendedName>
</protein>
<evidence type="ECO:0000256" key="1">
    <source>
        <dbReference type="SAM" id="MobiDB-lite"/>
    </source>
</evidence>
<gene>
    <name evidence="3" type="ORF">SAMN05216552_1009106</name>
</gene>
<evidence type="ECO:0000313" key="4">
    <source>
        <dbReference type="Proteomes" id="UP000199391"/>
    </source>
</evidence>
<feature type="region of interest" description="Disordered" evidence="1">
    <location>
        <begin position="180"/>
        <end position="200"/>
    </location>
</feature>
<proteinExistence type="predicted"/>
<feature type="compositionally biased region" description="Low complexity" evidence="1">
    <location>
        <begin position="189"/>
        <end position="200"/>
    </location>
</feature>
<sequence length="200" mass="21384">MKTKHPFAALLPALPALLALLLGGCASTPPPLPTVVMAPPVTVPVMPPLTQLAPLDETSPLLAYHQNLRRKSPGELLKELSGLNLQQPTPRVTVQMGMILMLTRGPGDLARAQALFDSVATSSEPAAQGLAPLAALLSSHSAESRRLAEQADRLAGQLKENQRKTEQLNEMLEGLKAIERNLPVRPTVQSQSQSYSQGVK</sequence>
<dbReference type="Proteomes" id="UP000199391">
    <property type="component" value="Unassembled WGS sequence"/>
</dbReference>
<evidence type="ECO:0000313" key="3">
    <source>
        <dbReference type="EMBL" id="SFU77343.1"/>
    </source>
</evidence>
<dbReference type="PROSITE" id="PS51257">
    <property type="entry name" value="PROKAR_LIPOPROTEIN"/>
    <property type="match status" value="1"/>
</dbReference>
<name>A0A1I7IWP1_9BURK</name>
<organism evidence="3 4">
    <name type="scientific">Pseudoduganella namucuonensis</name>
    <dbReference type="NCBI Taxonomy" id="1035707"/>
    <lineage>
        <taxon>Bacteria</taxon>
        <taxon>Pseudomonadati</taxon>
        <taxon>Pseudomonadota</taxon>
        <taxon>Betaproteobacteria</taxon>
        <taxon>Burkholderiales</taxon>
        <taxon>Oxalobacteraceae</taxon>
        <taxon>Telluria group</taxon>
        <taxon>Pseudoduganella</taxon>
    </lineage>
</organism>
<feature type="chain" id="PRO_5011607820" description="Permease" evidence="2">
    <location>
        <begin position="19"/>
        <end position="200"/>
    </location>
</feature>
<evidence type="ECO:0008006" key="5">
    <source>
        <dbReference type="Google" id="ProtNLM"/>
    </source>
</evidence>
<keyword evidence="4" id="KW-1185">Reference proteome</keyword>
<dbReference type="OrthoDB" id="9181655at2"/>
<dbReference type="RefSeq" id="WP_143133091.1">
    <property type="nucleotide sequence ID" value="NZ_FPBO01000009.1"/>
</dbReference>
<accession>A0A1I7IWP1</accession>